<feature type="transmembrane region" description="Helical" evidence="7">
    <location>
        <begin position="375"/>
        <end position="396"/>
    </location>
</feature>
<protein>
    <recommendedName>
        <fullName evidence="10">Major facilitator superfamily associated domain-containing protein</fullName>
    </recommendedName>
</protein>
<evidence type="ECO:0000256" key="1">
    <source>
        <dbReference type="ARBA" id="ARBA00004141"/>
    </source>
</evidence>
<keyword evidence="5 7" id="KW-1133">Transmembrane helix</keyword>
<keyword evidence="4 7" id="KW-0812">Transmembrane</keyword>
<feature type="transmembrane region" description="Helical" evidence="7">
    <location>
        <begin position="95"/>
        <end position="115"/>
    </location>
</feature>
<feature type="transmembrane region" description="Helical" evidence="7">
    <location>
        <begin position="59"/>
        <end position="83"/>
    </location>
</feature>
<comment type="caution">
    <text evidence="8">The sequence shown here is derived from an EMBL/GenBank/DDBJ whole genome shotgun (WGS) entry which is preliminary data.</text>
</comment>
<feature type="transmembrane region" description="Helical" evidence="7">
    <location>
        <begin position="226"/>
        <end position="246"/>
    </location>
</feature>
<reference evidence="8 9" key="1">
    <citation type="submission" date="2018-08" db="EMBL/GenBank/DDBJ databases">
        <title>Aphanomyces genome sequencing and annotation.</title>
        <authorList>
            <person name="Minardi D."/>
            <person name="Oidtmann B."/>
            <person name="Van Der Giezen M."/>
            <person name="Studholme D.J."/>
        </authorList>
    </citation>
    <scope>NUCLEOTIDE SEQUENCE [LARGE SCALE GENOMIC DNA]</scope>
    <source>
        <strain evidence="8 9">FDL457</strain>
    </source>
</reference>
<feature type="transmembrane region" description="Helical" evidence="7">
    <location>
        <begin position="524"/>
        <end position="546"/>
    </location>
</feature>
<evidence type="ECO:0000256" key="2">
    <source>
        <dbReference type="ARBA" id="ARBA00007015"/>
    </source>
</evidence>
<dbReference type="SUPFAM" id="SSF103473">
    <property type="entry name" value="MFS general substrate transporter"/>
    <property type="match status" value="1"/>
</dbReference>
<feature type="transmembrane region" description="Helical" evidence="7">
    <location>
        <begin position="186"/>
        <end position="205"/>
    </location>
</feature>
<keyword evidence="6 7" id="KW-0472">Membrane</keyword>
<feature type="transmembrane region" description="Helical" evidence="7">
    <location>
        <begin position="484"/>
        <end position="504"/>
    </location>
</feature>
<dbReference type="GO" id="GO:0016020">
    <property type="term" value="C:membrane"/>
    <property type="evidence" value="ECO:0007669"/>
    <property type="project" value="UniProtKB-SubCell"/>
</dbReference>
<gene>
    <name evidence="8" type="ORF">DYB26_011506</name>
</gene>
<proteinExistence type="inferred from homology"/>
<dbReference type="VEuPathDB" id="FungiDB:H257_14878"/>
<feature type="transmembrane region" description="Helical" evidence="7">
    <location>
        <begin position="127"/>
        <end position="148"/>
    </location>
</feature>
<keyword evidence="3" id="KW-0813">Transport</keyword>
<evidence type="ECO:0008006" key="10">
    <source>
        <dbReference type="Google" id="ProtNLM"/>
    </source>
</evidence>
<evidence type="ECO:0000256" key="7">
    <source>
        <dbReference type="SAM" id="Phobius"/>
    </source>
</evidence>
<evidence type="ECO:0000256" key="6">
    <source>
        <dbReference type="ARBA" id="ARBA00023136"/>
    </source>
</evidence>
<comment type="subcellular location">
    <subcellularLocation>
        <location evidence="1">Membrane</location>
        <topology evidence="1">Multi-pass membrane protein</topology>
    </subcellularLocation>
</comment>
<dbReference type="AlphaFoldDB" id="A0A3R7AP92"/>
<dbReference type="PANTHER" id="PTHR31585">
    <property type="entry name" value="FOLATE-BIOPTERIN TRANSPORTER 1, CHLOROPLASTIC"/>
    <property type="match status" value="1"/>
</dbReference>
<dbReference type="EMBL" id="QUTF01024449">
    <property type="protein sequence ID" value="RHY84957.1"/>
    <property type="molecule type" value="Genomic_DNA"/>
</dbReference>
<comment type="similarity">
    <text evidence="2">Belongs to the major facilitator superfamily. Folate-biopterin transporter (TC 2.A.71) family.</text>
</comment>
<dbReference type="Gene3D" id="1.20.1250.20">
    <property type="entry name" value="MFS general substrate transporter like domains"/>
    <property type="match status" value="1"/>
</dbReference>
<dbReference type="InterPro" id="IPR036259">
    <property type="entry name" value="MFS_trans_sf"/>
</dbReference>
<evidence type="ECO:0000256" key="3">
    <source>
        <dbReference type="ARBA" id="ARBA00022448"/>
    </source>
</evidence>
<name>A0A3R7AP92_APHAT</name>
<accession>A0A3R7AP92</accession>
<dbReference type="InterPro" id="IPR039309">
    <property type="entry name" value="BT1"/>
</dbReference>
<dbReference type="Proteomes" id="UP000286510">
    <property type="component" value="Unassembled WGS sequence"/>
</dbReference>
<dbReference type="Pfam" id="PF03092">
    <property type="entry name" value="BT1"/>
    <property type="match status" value="1"/>
</dbReference>
<evidence type="ECO:0000313" key="8">
    <source>
        <dbReference type="EMBL" id="RHY84957.1"/>
    </source>
</evidence>
<dbReference type="PANTHER" id="PTHR31585:SF5">
    <property type="entry name" value="RNA-BINDING S4 DOMAIN-CONTAINING PROTEIN"/>
    <property type="match status" value="1"/>
</dbReference>
<evidence type="ECO:0000256" key="5">
    <source>
        <dbReference type="ARBA" id="ARBA00022989"/>
    </source>
</evidence>
<evidence type="ECO:0000313" key="9">
    <source>
        <dbReference type="Proteomes" id="UP000286510"/>
    </source>
</evidence>
<feature type="transmembrane region" description="Helical" evidence="7">
    <location>
        <begin position="266"/>
        <end position="285"/>
    </location>
</feature>
<sequence length="574" mass="63712">MTSHENKAADLEERLSYIHSKTAKDVDVDGYTEAKSPKGLEDGALTEGGALDLWSREAFALYIQYGAIGIMYGILPALNYPIFNIYLNLEGYQTSAYRVLTVIGWSFKVFYGLLSDCVPIYGYRRKSWILIGWTITMTCLSVMAFSPFGEPFCNREKTKYCSTPLEKVPAAELQYFNMGAPDNGTLFILLSMFIAIGYVSSASASDAMVVEYAQREHVAIRGRIQTAIYTVRELTGVFSYLLSGFGLNGPNYAGSFSFALSPNAPYGIVLVPCVLVVLSTIFLLVEKKAEPSSFPQWCGRFWECLQSRVTWQICLFRFLSNVFHGVRTTAGLPISTYWAGVEPLNDSLSNVIGNVLYAGMLVIVAKWGLKWNWRWTIAAGTLGMIIIDGFVVYMTIWDVVRNQWFFTGVALIDNFPDGLRFIVSTFCAVEIADKGNEGATYGLVTTVANLASPFASIFYKYINSYFKVSQNDVKSDTLEVRWDVAYVFMISYGFKVASLFWLFLLPPQKAEVQALKARGGKSKVAGALLIVIFLFCVSFAVSSNIMTIFPSTKCYRIAGGNGVLDPKTGKCPVK</sequence>
<organism evidence="8 9">
    <name type="scientific">Aphanomyces astaci</name>
    <name type="common">Crayfish plague agent</name>
    <dbReference type="NCBI Taxonomy" id="112090"/>
    <lineage>
        <taxon>Eukaryota</taxon>
        <taxon>Sar</taxon>
        <taxon>Stramenopiles</taxon>
        <taxon>Oomycota</taxon>
        <taxon>Saprolegniomycetes</taxon>
        <taxon>Saprolegniales</taxon>
        <taxon>Verrucalvaceae</taxon>
        <taxon>Aphanomyces</taxon>
    </lineage>
</organism>
<evidence type="ECO:0000256" key="4">
    <source>
        <dbReference type="ARBA" id="ARBA00022692"/>
    </source>
</evidence>